<reference evidence="4" key="1">
    <citation type="submission" date="2022-12" db="EMBL/GenBank/DDBJ databases">
        <title>Genome assemblies of Blomia tropicalis.</title>
        <authorList>
            <person name="Cui Y."/>
        </authorList>
    </citation>
    <scope>NUCLEOTIDE SEQUENCE</scope>
    <source>
        <tissue evidence="4">Adult mites</tissue>
    </source>
</reference>
<dbReference type="PRINTS" id="PR00502">
    <property type="entry name" value="NUDIXFAMILY"/>
</dbReference>
<keyword evidence="1 2" id="KW-0378">Hydrolase</keyword>
<evidence type="ECO:0000259" key="3">
    <source>
        <dbReference type="PROSITE" id="PS51462"/>
    </source>
</evidence>
<name>A0A9Q0LYR7_BLOTA</name>
<dbReference type="InterPro" id="IPR003293">
    <property type="entry name" value="Nudix_hydrolase6-like"/>
</dbReference>
<dbReference type="AlphaFoldDB" id="A0A9Q0LYR7"/>
<dbReference type="CDD" id="cd04670">
    <property type="entry name" value="NUDIX_ASFGF2_Nudt6"/>
    <property type="match status" value="1"/>
</dbReference>
<sequence length="291" mass="33709">MFYVCTRFTSNIIKSRTNLCSRLPSFVLQKKFSSQNDSLDKIIPSQIDNYGSLRFNATDVNKLSSFSVGQFEKLVLDQINRSPSDPPVRSLWFQLGFEFHHTKRDYLVLVKPLVHSTNIPNYAYTNIGVGALVVDEHKKILVVKEKRFYFKQMWKLPGGYVEQGEELSQAAEREVLEETGVKCQFQNLILMRHLHRFAFDCADMYFVCLLRPLSKTIQNRDDECDAVCWMSIDDIIPQLTPFNRFILEKYIEFRGSSLSIKGETFDPQFASMPAYTIYSMKSDLPDNSEVI</sequence>
<evidence type="ECO:0000256" key="1">
    <source>
        <dbReference type="ARBA" id="ARBA00022801"/>
    </source>
</evidence>
<dbReference type="OMA" id="HARNDHV"/>
<dbReference type="EMBL" id="JAPWDV010000003">
    <property type="protein sequence ID" value="KAJ6216963.1"/>
    <property type="molecule type" value="Genomic_DNA"/>
</dbReference>
<dbReference type="InterPro" id="IPR015797">
    <property type="entry name" value="NUDIX_hydrolase-like_dom_sf"/>
</dbReference>
<dbReference type="Proteomes" id="UP001142055">
    <property type="component" value="Chromosome 3"/>
</dbReference>
<keyword evidence="5" id="KW-1185">Reference proteome</keyword>
<dbReference type="PROSITE" id="PS51462">
    <property type="entry name" value="NUDIX"/>
    <property type="match status" value="1"/>
</dbReference>
<dbReference type="GO" id="GO:0047631">
    <property type="term" value="F:ADP-ribose diphosphatase activity"/>
    <property type="evidence" value="ECO:0007669"/>
    <property type="project" value="TreeGrafter"/>
</dbReference>
<organism evidence="4 5">
    <name type="scientific">Blomia tropicalis</name>
    <name type="common">Mite</name>
    <dbReference type="NCBI Taxonomy" id="40697"/>
    <lineage>
        <taxon>Eukaryota</taxon>
        <taxon>Metazoa</taxon>
        <taxon>Ecdysozoa</taxon>
        <taxon>Arthropoda</taxon>
        <taxon>Chelicerata</taxon>
        <taxon>Arachnida</taxon>
        <taxon>Acari</taxon>
        <taxon>Acariformes</taxon>
        <taxon>Sarcoptiformes</taxon>
        <taxon>Astigmata</taxon>
        <taxon>Glycyphagoidea</taxon>
        <taxon>Echimyopodidae</taxon>
        <taxon>Blomia</taxon>
    </lineage>
</organism>
<comment type="similarity">
    <text evidence="2">Belongs to the Nudix hydrolase family.</text>
</comment>
<dbReference type="GO" id="GO:0035529">
    <property type="term" value="F:NADH pyrophosphatase activity"/>
    <property type="evidence" value="ECO:0007669"/>
    <property type="project" value="TreeGrafter"/>
</dbReference>
<feature type="domain" description="Nudix hydrolase" evidence="3">
    <location>
        <begin position="124"/>
        <end position="252"/>
    </location>
</feature>
<dbReference type="PROSITE" id="PS00893">
    <property type="entry name" value="NUDIX_BOX"/>
    <property type="match status" value="1"/>
</dbReference>
<dbReference type="InterPro" id="IPR000086">
    <property type="entry name" value="NUDIX_hydrolase_dom"/>
</dbReference>
<dbReference type="Pfam" id="PF00293">
    <property type="entry name" value="NUDIX"/>
    <property type="match status" value="1"/>
</dbReference>
<gene>
    <name evidence="4" type="ORF">RDWZM_008120</name>
</gene>
<dbReference type="GO" id="GO:0051287">
    <property type="term" value="F:NAD binding"/>
    <property type="evidence" value="ECO:0007669"/>
    <property type="project" value="TreeGrafter"/>
</dbReference>
<accession>A0A9Q0LYR7</accession>
<proteinExistence type="inferred from homology"/>
<dbReference type="PANTHER" id="PTHR13994:SF13">
    <property type="entry name" value="FI03680P"/>
    <property type="match status" value="1"/>
</dbReference>
<dbReference type="PRINTS" id="PR01356">
    <property type="entry name" value="GFGPROTEIN"/>
</dbReference>
<dbReference type="PANTHER" id="PTHR13994">
    <property type="entry name" value="NUDIX HYDROLASE RELATED"/>
    <property type="match status" value="1"/>
</dbReference>
<evidence type="ECO:0000313" key="4">
    <source>
        <dbReference type="EMBL" id="KAJ6216963.1"/>
    </source>
</evidence>
<dbReference type="Gene3D" id="3.90.79.10">
    <property type="entry name" value="Nucleoside Triphosphate Pyrophosphohydrolase"/>
    <property type="match status" value="1"/>
</dbReference>
<dbReference type="InterPro" id="IPR020084">
    <property type="entry name" value="NUDIX_hydrolase_CS"/>
</dbReference>
<comment type="caution">
    <text evidence="4">The sequence shown here is derived from an EMBL/GenBank/DDBJ whole genome shotgun (WGS) entry which is preliminary data.</text>
</comment>
<protein>
    <recommendedName>
        <fullName evidence="3">Nudix hydrolase domain-containing protein</fullName>
    </recommendedName>
</protein>
<dbReference type="OrthoDB" id="447842at2759"/>
<evidence type="ECO:0000256" key="2">
    <source>
        <dbReference type="RuleBase" id="RU003476"/>
    </source>
</evidence>
<dbReference type="SUPFAM" id="SSF55811">
    <property type="entry name" value="Nudix"/>
    <property type="match status" value="1"/>
</dbReference>
<dbReference type="InterPro" id="IPR020476">
    <property type="entry name" value="Nudix_hydrolase"/>
</dbReference>
<evidence type="ECO:0000313" key="5">
    <source>
        <dbReference type="Proteomes" id="UP001142055"/>
    </source>
</evidence>